<accession>A0AAW0CZU6</accession>
<organism evidence="1 2">
    <name type="scientific">Paramarasmius palmivorus</name>
    <dbReference type="NCBI Taxonomy" id="297713"/>
    <lineage>
        <taxon>Eukaryota</taxon>
        <taxon>Fungi</taxon>
        <taxon>Dikarya</taxon>
        <taxon>Basidiomycota</taxon>
        <taxon>Agaricomycotina</taxon>
        <taxon>Agaricomycetes</taxon>
        <taxon>Agaricomycetidae</taxon>
        <taxon>Agaricales</taxon>
        <taxon>Marasmiineae</taxon>
        <taxon>Marasmiaceae</taxon>
        <taxon>Paramarasmius</taxon>
    </lineage>
</organism>
<reference evidence="1 2" key="1">
    <citation type="submission" date="2024-01" db="EMBL/GenBank/DDBJ databases">
        <title>A draft genome for a cacao thread blight-causing isolate of Paramarasmius palmivorus.</title>
        <authorList>
            <person name="Baruah I.K."/>
            <person name="Bukari Y."/>
            <person name="Amoako-Attah I."/>
            <person name="Meinhardt L.W."/>
            <person name="Bailey B.A."/>
            <person name="Cohen S.P."/>
        </authorList>
    </citation>
    <scope>NUCLEOTIDE SEQUENCE [LARGE SCALE GENOMIC DNA]</scope>
    <source>
        <strain evidence="1 2">GH-12</strain>
    </source>
</reference>
<dbReference type="Proteomes" id="UP001383192">
    <property type="component" value="Unassembled WGS sequence"/>
</dbReference>
<evidence type="ECO:0000313" key="2">
    <source>
        <dbReference type="Proteomes" id="UP001383192"/>
    </source>
</evidence>
<dbReference type="InterPro" id="IPR014710">
    <property type="entry name" value="RmlC-like_jellyroll"/>
</dbReference>
<gene>
    <name evidence="1" type="ORF">VNI00_007711</name>
</gene>
<protein>
    <submittedName>
        <fullName evidence="1">Uncharacterized protein</fullName>
    </submittedName>
</protein>
<proteinExistence type="predicted"/>
<sequence>MRAYYCEANSDLTVPDTRQVPADSLAALGVKLWSCDVSDYEAELRKVAKENGFPADAALETFDATLYTGQPVSPLLQESIKLLMSQGSLSAVSETTMLFPKTLWHVYSRVNVFLTLKVSAPDIKRQRSNHTASN</sequence>
<dbReference type="EMBL" id="JAYKXP010000025">
    <property type="protein sequence ID" value="KAK7045458.1"/>
    <property type="molecule type" value="Genomic_DNA"/>
</dbReference>
<dbReference type="AlphaFoldDB" id="A0AAW0CZU6"/>
<keyword evidence="2" id="KW-1185">Reference proteome</keyword>
<name>A0AAW0CZU6_9AGAR</name>
<evidence type="ECO:0000313" key="1">
    <source>
        <dbReference type="EMBL" id="KAK7045458.1"/>
    </source>
</evidence>
<dbReference type="Gene3D" id="2.60.120.10">
    <property type="entry name" value="Jelly Rolls"/>
    <property type="match status" value="1"/>
</dbReference>
<comment type="caution">
    <text evidence="1">The sequence shown here is derived from an EMBL/GenBank/DDBJ whole genome shotgun (WGS) entry which is preliminary data.</text>
</comment>